<dbReference type="PANTHER" id="PTHR21666">
    <property type="entry name" value="PEPTIDASE-RELATED"/>
    <property type="match status" value="1"/>
</dbReference>
<dbReference type="Gene3D" id="6.10.250.3150">
    <property type="match status" value="1"/>
</dbReference>
<feature type="coiled-coil region" evidence="2">
    <location>
        <begin position="162"/>
        <end position="241"/>
    </location>
</feature>
<evidence type="ECO:0000313" key="5">
    <source>
        <dbReference type="EMBL" id="MDT8900103.1"/>
    </source>
</evidence>
<evidence type="ECO:0000313" key="6">
    <source>
        <dbReference type="Proteomes" id="UP001254848"/>
    </source>
</evidence>
<reference evidence="5 6" key="1">
    <citation type="submission" date="2023-07" db="EMBL/GenBank/DDBJ databases">
        <title>The novel representative of Negativicutes class, Anaeroselena agilis gen. nov. sp. nov.</title>
        <authorList>
            <person name="Prokofeva M.I."/>
            <person name="Elcheninov A.G."/>
            <person name="Klyukina A."/>
            <person name="Kublanov I.V."/>
            <person name="Frolov E.N."/>
            <person name="Podosokorskaya O.A."/>
        </authorList>
    </citation>
    <scope>NUCLEOTIDE SEQUENCE [LARGE SCALE GENOMIC DNA]</scope>
    <source>
        <strain evidence="5 6">4137-cl</strain>
    </source>
</reference>
<dbReference type="InterPro" id="IPR011055">
    <property type="entry name" value="Dup_hybrid_motif"/>
</dbReference>
<sequence>MRKKRLITWAFTITFSVSIALGPTLVVMADEVEQMQTELNSITQQIQDQLGKVNKIKQEVNTVAGQLEEVETELDQRQGELRSVEGRLLATQRQIEENTKLLEKTEKSLASRTQILNKRIRDIYMYGQVSYIDVLVGASDFTDFTTRYDLLRRILKADAELIAKAKAERELIAQKKKELERDVAAIQELKKIAVEKRTLVASRYQAKRSILDNLESQKDEAERAYNELQRSSNRIEQMIRARKGGGAPSGAIVTGSYMWPTNGVITSNFGWRTHPVFGNQRLHAGMDIGNDHGEPIYAADGGVVISAGWISGYGKTVIIEHNSTYSTLYAHASEILVGEGQVVRKGQVIARVGETGYTTGPNLHFEVRVNGSPTDPRGYLP</sequence>
<evidence type="ECO:0000259" key="3">
    <source>
        <dbReference type="Pfam" id="PF01551"/>
    </source>
</evidence>
<evidence type="ECO:0000256" key="1">
    <source>
        <dbReference type="ARBA" id="ARBA00022729"/>
    </source>
</evidence>
<dbReference type="RefSeq" id="WP_413778662.1">
    <property type="nucleotide sequence ID" value="NZ_JAUOZS010000001.1"/>
</dbReference>
<dbReference type="PANTHER" id="PTHR21666:SF289">
    <property type="entry name" value="L-ALA--D-GLU ENDOPEPTIDASE"/>
    <property type="match status" value="1"/>
</dbReference>
<feature type="domain" description="M23ase beta-sheet core" evidence="3">
    <location>
        <begin position="282"/>
        <end position="376"/>
    </location>
</feature>
<gene>
    <name evidence="5" type="ORF">Q4T40_02480</name>
</gene>
<dbReference type="InterPro" id="IPR016047">
    <property type="entry name" value="M23ase_b-sheet_dom"/>
</dbReference>
<evidence type="ECO:0000259" key="4">
    <source>
        <dbReference type="Pfam" id="PF24568"/>
    </source>
</evidence>
<feature type="domain" description="Peptidoglycan hydrolase PcsB coiled-coil" evidence="4">
    <location>
        <begin position="103"/>
        <end position="175"/>
    </location>
</feature>
<keyword evidence="2" id="KW-0175">Coiled coil</keyword>
<dbReference type="Gene3D" id="2.70.70.10">
    <property type="entry name" value="Glucose Permease (Domain IIA)"/>
    <property type="match status" value="1"/>
</dbReference>
<dbReference type="InterPro" id="IPR050570">
    <property type="entry name" value="Cell_wall_metabolism_enzyme"/>
</dbReference>
<dbReference type="CDD" id="cd12797">
    <property type="entry name" value="M23_peptidase"/>
    <property type="match status" value="1"/>
</dbReference>
<dbReference type="Pfam" id="PF24568">
    <property type="entry name" value="CC_PcsB"/>
    <property type="match status" value="1"/>
</dbReference>
<keyword evidence="1" id="KW-0732">Signal</keyword>
<name>A0ABU3NTF3_9FIRM</name>
<dbReference type="EMBL" id="JAUOZS010000001">
    <property type="protein sequence ID" value="MDT8900103.1"/>
    <property type="molecule type" value="Genomic_DNA"/>
</dbReference>
<proteinExistence type="predicted"/>
<protein>
    <submittedName>
        <fullName evidence="5">Peptidoglycan DD-metalloendopeptidase family protein</fullName>
    </submittedName>
</protein>
<organism evidence="5 6">
    <name type="scientific">Anaeroselena agilis</name>
    <dbReference type="NCBI Taxonomy" id="3063788"/>
    <lineage>
        <taxon>Bacteria</taxon>
        <taxon>Bacillati</taxon>
        <taxon>Bacillota</taxon>
        <taxon>Negativicutes</taxon>
        <taxon>Acetonemataceae</taxon>
        <taxon>Anaeroselena</taxon>
    </lineage>
</organism>
<dbReference type="SUPFAM" id="SSF51261">
    <property type="entry name" value="Duplicated hybrid motif"/>
    <property type="match status" value="1"/>
</dbReference>
<comment type="caution">
    <text evidence="5">The sequence shown here is derived from an EMBL/GenBank/DDBJ whole genome shotgun (WGS) entry which is preliminary data.</text>
</comment>
<keyword evidence="6" id="KW-1185">Reference proteome</keyword>
<feature type="coiled-coil region" evidence="2">
    <location>
        <begin position="25"/>
        <end position="87"/>
    </location>
</feature>
<dbReference type="InterPro" id="IPR057309">
    <property type="entry name" value="PcsB_CC"/>
</dbReference>
<accession>A0ABU3NTF3</accession>
<evidence type="ECO:0000256" key="2">
    <source>
        <dbReference type="SAM" id="Coils"/>
    </source>
</evidence>
<dbReference type="Proteomes" id="UP001254848">
    <property type="component" value="Unassembled WGS sequence"/>
</dbReference>
<dbReference type="Pfam" id="PF01551">
    <property type="entry name" value="Peptidase_M23"/>
    <property type="match status" value="1"/>
</dbReference>